<accession>A0ABW1SXJ3</accession>
<dbReference type="Proteomes" id="UP001596138">
    <property type="component" value="Unassembled WGS sequence"/>
</dbReference>
<evidence type="ECO:0000313" key="3">
    <source>
        <dbReference type="Proteomes" id="UP001596138"/>
    </source>
</evidence>
<dbReference type="PANTHER" id="PTHR43755:SF1">
    <property type="entry name" value="FAD-DEPENDENT PYRIDINE NUCLEOTIDE-DISULPHIDE OXIDOREDUCTASE"/>
    <property type="match status" value="1"/>
</dbReference>
<name>A0ABW1SXJ3_9ACTN</name>
<dbReference type="GO" id="GO:0016491">
    <property type="term" value="F:oxidoreductase activity"/>
    <property type="evidence" value="ECO:0007669"/>
    <property type="project" value="UniProtKB-KW"/>
</dbReference>
<protein>
    <submittedName>
        <fullName evidence="2">NAD(P)/FAD-dependent oxidoreductase</fullName>
        <ecNumber evidence="2">1.6.5.-</ecNumber>
    </submittedName>
</protein>
<dbReference type="InterPro" id="IPR023753">
    <property type="entry name" value="FAD/NAD-binding_dom"/>
</dbReference>
<dbReference type="Pfam" id="PF07992">
    <property type="entry name" value="Pyr_redox_2"/>
    <property type="match status" value="1"/>
</dbReference>
<evidence type="ECO:0000259" key="1">
    <source>
        <dbReference type="Pfam" id="PF07992"/>
    </source>
</evidence>
<dbReference type="RefSeq" id="WP_386763785.1">
    <property type="nucleotide sequence ID" value="NZ_JBHSTI010000002.1"/>
</dbReference>
<comment type="caution">
    <text evidence="2">The sequence shown here is derived from an EMBL/GenBank/DDBJ whole genome shotgun (WGS) entry which is preliminary data.</text>
</comment>
<dbReference type="InterPro" id="IPR036188">
    <property type="entry name" value="FAD/NAD-bd_sf"/>
</dbReference>
<keyword evidence="3" id="KW-1185">Reference proteome</keyword>
<dbReference type="EC" id="1.6.5.-" evidence="2"/>
<dbReference type="InterPro" id="IPR052541">
    <property type="entry name" value="SQRD"/>
</dbReference>
<gene>
    <name evidence="2" type="ORF">ACFQGU_02585</name>
</gene>
<dbReference type="SUPFAM" id="SSF51905">
    <property type="entry name" value="FAD/NAD(P)-binding domain"/>
    <property type="match status" value="2"/>
</dbReference>
<keyword evidence="2" id="KW-0560">Oxidoreductase</keyword>
<feature type="domain" description="FAD/NAD(P)-binding" evidence="1">
    <location>
        <begin position="1"/>
        <end position="289"/>
    </location>
</feature>
<proteinExistence type="predicted"/>
<dbReference type="Gene3D" id="3.50.50.60">
    <property type="entry name" value="FAD/NAD(P)-binding domain"/>
    <property type="match status" value="2"/>
</dbReference>
<organism evidence="2 3">
    <name type="scientific">Longivirga aurantiaca</name>
    <dbReference type="NCBI Taxonomy" id="1837743"/>
    <lineage>
        <taxon>Bacteria</taxon>
        <taxon>Bacillati</taxon>
        <taxon>Actinomycetota</taxon>
        <taxon>Actinomycetes</taxon>
        <taxon>Sporichthyales</taxon>
        <taxon>Sporichthyaceae</taxon>
        <taxon>Longivirga</taxon>
    </lineage>
</organism>
<dbReference type="EMBL" id="JBHSTI010000002">
    <property type="protein sequence ID" value="MFC6236749.1"/>
    <property type="molecule type" value="Genomic_DNA"/>
</dbReference>
<dbReference type="PANTHER" id="PTHR43755">
    <property type="match status" value="1"/>
</dbReference>
<sequence>MQILILGAGFGGLELASRLSEELGDAVDVVLVDKGDGFVFGFSKLDVMFGRVSPEHVVHRFADIAKPGVTFVQAEVTGIDPVARRVTTTVGELVGDVLVVALGADLHPELTPGLLEGGHEFYTVAGAFAVADVLRTFEGGRVVVGVTSTPFKCPPAPSETTLMVHDLLEARGLLEVSSVELVLPLPVPIPPSPQASTTILETFAERGIAFRGGTLVTALDPERKVALLSDGTELPYDLFLGVPVHRAPAVVVEAGLTEDGWIPVDALTLETRYPDVYAVGDVTSVGTPKAGVFAEGQADIVASAIIARVRGGDAAEYDGHGICYMEFGHQQIAMVDVYFQKGVTPHGDLIGPSTDLMAEKSHFGTSRVRRWFGREWYAVDEPGTPPR</sequence>
<reference evidence="3" key="1">
    <citation type="journal article" date="2019" name="Int. J. Syst. Evol. Microbiol.">
        <title>The Global Catalogue of Microorganisms (GCM) 10K type strain sequencing project: providing services to taxonomists for standard genome sequencing and annotation.</title>
        <authorList>
            <consortium name="The Broad Institute Genomics Platform"/>
            <consortium name="The Broad Institute Genome Sequencing Center for Infectious Disease"/>
            <person name="Wu L."/>
            <person name="Ma J."/>
        </authorList>
    </citation>
    <scope>NUCLEOTIDE SEQUENCE [LARGE SCALE GENOMIC DNA]</scope>
    <source>
        <strain evidence="3">CGMCC 4.7317</strain>
    </source>
</reference>
<evidence type="ECO:0000313" key="2">
    <source>
        <dbReference type="EMBL" id="MFC6236749.1"/>
    </source>
</evidence>